<reference evidence="1" key="1">
    <citation type="submission" date="2021-12" db="EMBL/GenBank/DDBJ databases">
        <title>Novel species in genus Dyadobacter.</title>
        <authorList>
            <person name="Ma C."/>
        </authorList>
    </citation>
    <scope>NUCLEOTIDE SEQUENCE</scope>
    <source>
        <strain evidence="1">LJ419</strain>
    </source>
</reference>
<dbReference type="EMBL" id="JAJTTC010000001">
    <property type="protein sequence ID" value="MCF0059892.1"/>
    <property type="molecule type" value="Genomic_DNA"/>
</dbReference>
<gene>
    <name evidence="1" type="ORF">LXM26_00195</name>
</gene>
<evidence type="ECO:0000313" key="1">
    <source>
        <dbReference type="EMBL" id="MCF0059892.1"/>
    </source>
</evidence>
<dbReference type="Proteomes" id="UP001139000">
    <property type="component" value="Unassembled WGS sequence"/>
</dbReference>
<proteinExistence type="predicted"/>
<comment type="caution">
    <text evidence="1">The sequence shown here is derived from an EMBL/GenBank/DDBJ whole genome shotgun (WGS) entry which is preliminary data.</text>
</comment>
<organism evidence="1 2">
    <name type="scientific">Dyadobacter chenwenxiniae</name>
    <dbReference type="NCBI Taxonomy" id="2906456"/>
    <lineage>
        <taxon>Bacteria</taxon>
        <taxon>Pseudomonadati</taxon>
        <taxon>Bacteroidota</taxon>
        <taxon>Cytophagia</taxon>
        <taxon>Cytophagales</taxon>
        <taxon>Spirosomataceae</taxon>
        <taxon>Dyadobacter</taxon>
    </lineage>
</organism>
<name>A0A9X1TCB5_9BACT</name>
<dbReference type="AlphaFoldDB" id="A0A9X1TCB5"/>
<dbReference type="RefSeq" id="WP_234652145.1">
    <property type="nucleotide sequence ID" value="NZ_CP094997.1"/>
</dbReference>
<keyword evidence="2" id="KW-1185">Reference proteome</keyword>
<protein>
    <submittedName>
        <fullName evidence="1">Uncharacterized protein</fullName>
    </submittedName>
</protein>
<evidence type="ECO:0000313" key="2">
    <source>
        <dbReference type="Proteomes" id="UP001139000"/>
    </source>
</evidence>
<sequence>MKTTLTTRLQSIEALAREFAQMAQQHGLHQYLKAIGVTYEESHQSIYFVTMGRMSVNFAFGVGFSFHDRNSVIEWMEGSAYDEYAYKLEIFKEQLPGILEDDKQVRIKQLTSELEAISGVAA</sequence>
<accession>A0A9X1TCB5</accession>